<feature type="compositionally biased region" description="Low complexity" evidence="1">
    <location>
        <begin position="11"/>
        <end position="24"/>
    </location>
</feature>
<comment type="caution">
    <text evidence="2">The sequence shown here is derived from an EMBL/GenBank/DDBJ whole genome shotgun (WGS) entry which is preliminary data.</text>
</comment>
<evidence type="ECO:0000256" key="1">
    <source>
        <dbReference type="SAM" id="MobiDB-lite"/>
    </source>
</evidence>
<dbReference type="VEuPathDB" id="FungiDB:FOIG_04751"/>
<sequence length="105" mass="12070">MSMQQSSGTPNVGQQSQVSSSNGQRAEDTIRECEMQFETALSKLRQSRSEAIITGKKLAYYETSFNNLQKVFRAMKKEKEVNDLKQAYGELLVEYRRVQLQNQAR</sequence>
<reference evidence="2 3" key="1">
    <citation type="journal article" date="2018" name="Sci. Rep.">
        <title>Characterisation of pathogen-specific regions and novel effector candidates in Fusarium oxysporum f. sp. cepae.</title>
        <authorList>
            <person name="Armitage A.D."/>
            <person name="Taylor A."/>
            <person name="Sobczyk M.K."/>
            <person name="Baxter L."/>
            <person name="Greenfield B.P."/>
            <person name="Bates H.J."/>
            <person name="Wilson F."/>
            <person name="Jackson A.C."/>
            <person name="Ott S."/>
            <person name="Harrison R.J."/>
            <person name="Clarkson J.P."/>
        </authorList>
    </citation>
    <scope>NUCLEOTIDE SEQUENCE [LARGE SCALE GENOMIC DNA]</scope>
    <source>
        <strain evidence="2 3">Fo_A28</strain>
    </source>
</reference>
<feature type="region of interest" description="Disordered" evidence="1">
    <location>
        <begin position="1"/>
        <end position="29"/>
    </location>
</feature>
<feature type="compositionally biased region" description="Polar residues" evidence="1">
    <location>
        <begin position="1"/>
        <end position="10"/>
    </location>
</feature>
<name>A0A420QA85_FUSOX</name>
<evidence type="ECO:0000313" key="2">
    <source>
        <dbReference type="EMBL" id="RKL25797.1"/>
    </source>
</evidence>
<accession>A0A420QA85</accession>
<gene>
    <name evidence="2" type="ORF">BFJ68_g424</name>
</gene>
<dbReference type="EMBL" id="MRCY01000001">
    <property type="protein sequence ID" value="RKL25797.1"/>
    <property type="molecule type" value="Genomic_DNA"/>
</dbReference>
<proteinExistence type="predicted"/>
<organism evidence="2 3">
    <name type="scientific">Fusarium oxysporum</name>
    <name type="common">Fusarium vascular wilt</name>
    <dbReference type="NCBI Taxonomy" id="5507"/>
    <lineage>
        <taxon>Eukaryota</taxon>
        <taxon>Fungi</taxon>
        <taxon>Dikarya</taxon>
        <taxon>Ascomycota</taxon>
        <taxon>Pezizomycotina</taxon>
        <taxon>Sordariomycetes</taxon>
        <taxon>Hypocreomycetidae</taxon>
        <taxon>Hypocreales</taxon>
        <taxon>Nectriaceae</taxon>
        <taxon>Fusarium</taxon>
        <taxon>Fusarium oxysporum species complex</taxon>
    </lineage>
</organism>
<dbReference type="AlphaFoldDB" id="A0A420QA85"/>
<dbReference type="Proteomes" id="UP000285860">
    <property type="component" value="Unassembled WGS sequence"/>
</dbReference>
<protein>
    <submittedName>
        <fullName evidence="2">Uncharacterized protein</fullName>
    </submittedName>
</protein>
<evidence type="ECO:0000313" key="3">
    <source>
        <dbReference type="Proteomes" id="UP000285860"/>
    </source>
</evidence>